<dbReference type="RefSeq" id="WP_132257586.1">
    <property type="nucleotide sequence ID" value="NZ_SLZQ01000002.1"/>
</dbReference>
<proteinExistence type="predicted"/>
<evidence type="ECO:0000313" key="1">
    <source>
        <dbReference type="EMBL" id="TCS38515.1"/>
    </source>
</evidence>
<dbReference type="AlphaFoldDB" id="A0A4R3I1N1"/>
<sequence length="489" mass="54663">MTDAVLLPYQQKWLADTSPVRVCEKSRRVGLSWGEAAGSALEAAAEHGQDTWYIGYNKDMAQEFIRDCAFWAKHYNLAASEMEEEVIKDEERDILTFRINFASGFRVTALSSSPSNLRGKQGRVIIDEAAFHPNLKELLKAAFALLIWGGSVSVISTHNGVDNPFNELIEDIRAGKKPYSLHRIEFDEAVRQGLCRRVFLATKREWSPAAEAAWCEEIRAIYRPNDAEELDVTPSQSGGAYMSRALIESRMDASAPVIRLTCPEGFEQRSDAERRAYVDGWIEQNLAPLVSALPKNLRSFYGMDFARNGDLSVVTPLLEEQSLRCRAPFMIEMRNVPFKQQEQVVFWLADRLPRFSGAAHDARGNGQYLAEVAMQRYGAAMVHQVMLTREFYRENMPKMKAAFEDAEILIPKDADVLADMRAIVVDKGVPKVPDSGHTTGNDGGKRHGDAAISVLLADFASRNPGAVIEFESINDTRIGGAYNDYVRAL</sequence>
<protein>
    <submittedName>
        <fullName evidence="1">Phage FluMu gp28-like protein</fullName>
    </submittedName>
</protein>
<dbReference type="OrthoDB" id="5827905at2"/>
<dbReference type="Pfam" id="PF03237">
    <property type="entry name" value="Terminase_6N"/>
    <property type="match status" value="1"/>
</dbReference>
<dbReference type="Gene3D" id="3.40.50.300">
    <property type="entry name" value="P-loop containing nucleotide triphosphate hydrolases"/>
    <property type="match status" value="1"/>
</dbReference>
<gene>
    <name evidence="1" type="ORF">EDC30_102254</name>
</gene>
<evidence type="ECO:0000313" key="2">
    <source>
        <dbReference type="Proteomes" id="UP000295382"/>
    </source>
</evidence>
<dbReference type="EMBL" id="SLZQ01000002">
    <property type="protein sequence ID" value="TCS38515.1"/>
    <property type="molecule type" value="Genomic_DNA"/>
</dbReference>
<dbReference type="InterPro" id="IPR027417">
    <property type="entry name" value="P-loop_NTPase"/>
</dbReference>
<dbReference type="Gene3D" id="3.30.420.240">
    <property type="match status" value="1"/>
</dbReference>
<keyword evidence="2" id="KW-1185">Reference proteome</keyword>
<name>A0A4R3I1N1_PAULE</name>
<dbReference type="PIRSF" id="PIRSF007056">
    <property type="entry name" value="UCP007056"/>
    <property type="match status" value="1"/>
</dbReference>
<accession>A0A4R3I1N1</accession>
<comment type="caution">
    <text evidence="1">The sequence shown here is derived from an EMBL/GenBank/DDBJ whole genome shotgun (WGS) entry which is preliminary data.</text>
</comment>
<reference evidence="1 2" key="1">
    <citation type="submission" date="2019-03" db="EMBL/GenBank/DDBJ databases">
        <title>Genomic Encyclopedia of Type Strains, Phase IV (KMG-IV): sequencing the most valuable type-strain genomes for metagenomic binning, comparative biology and taxonomic classification.</title>
        <authorList>
            <person name="Goeker M."/>
        </authorList>
    </citation>
    <scope>NUCLEOTIDE SEQUENCE [LARGE SCALE GENOMIC DNA]</scope>
    <source>
        <strain evidence="1 2">DSM 7445</strain>
    </source>
</reference>
<dbReference type="InterPro" id="IPR012036">
    <property type="entry name" value="Phage_Mu_Gp28"/>
</dbReference>
<organism evidence="1 2">
    <name type="scientific">Paucimonas lemoignei</name>
    <name type="common">Pseudomonas lemoignei</name>
    <dbReference type="NCBI Taxonomy" id="29443"/>
    <lineage>
        <taxon>Bacteria</taxon>
        <taxon>Pseudomonadati</taxon>
        <taxon>Pseudomonadota</taxon>
        <taxon>Betaproteobacteria</taxon>
        <taxon>Burkholderiales</taxon>
        <taxon>Burkholderiaceae</taxon>
        <taxon>Paucimonas</taxon>
    </lineage>
</organism>
<dbReference type="Proteomes" id="UP000295382">
    <property type="component" value="Unassembled WGS sequence"/>
</dbReference>